<dbReference type="GeneID" id="63752959"/>
<evidence type="ECO:0000256" key="13">
    <source>
        <dbReference type="SAM" id="MobiDB-lite"/>
    </source>
</evidence>
<feature type="region of interest" description="Disordered" evidence="13">
    <location>
        <begin position="840"/>
        <end position="859"/>
    </location>
</feature>
<sequence length="1256" mass="139651">MEEISYVGSQAVRQPLTDATNRFVNCTTPVSGRQEFFDAEEDQLKSPDMMSIDSPLSPKGTVDINYITPIRGTGPQPNLNSGRSVASMASGQMKRKSGVKTHVGPWKLGKTLGQGGMARVRLAKHAITGHTAAVKIISKESAALKQSTSITQMEAIAGHSGATGARSMPRSIEREVAIMKLIEHPNVISLYDVWENRGELYLVLEYVEGGDLFSYIWNNSPLSEEEAVYIFRQIIAGLSYCHRFTICHRDLKPENILVDGCRNVKLADFGMAVLQPAGYRLNTACGSPHYVAPEIVQGGDYQGDLADTWSCGIILYVLLMGELPFNSDDLGVTLSMVKEAPIDIPPELSEEAADLLDRILQRVPERRIRMDEMWNHPLLKKWEKVHQSMSDHYVGPPPPLSPEDCGPPLPSVQSLDHDILRNLQTLFHGMDPRVLLSSLLSPELSYERMFYNALVKFRDEQLENYQGQPLEYSASDYHHKSRLPGRLGKERNMKRRTKHSSLRYSHLATKESSNRRRNSIKEPMSSATVESYDPFRSPRQRLPADEPKCAKITVHRQSPGDSQKGQTEDSGNPSEAVSDEEANEKAEVCLPSSPFAVLRESKPRPGSMNSFHSKMSQASSRRPGHTGPAPRSASYKRNVSFHHVRNRSQGSASVKIRKTPAKHPDRKLPSESTPRLLVESSPLMARQGSPALPAQPTVVRPSGATIKPCTQVKKLRDSEFRWKDEARQVSHELSQICEEAFNGGSFSTACTTSTSAGTETPATSVSLVSADDPQSQVAASNPKGTNTTGVPLKAQNKNIVETRRKIIEQSTKDDSDKIPGYISNVIQQLDRLIDEDKSNQENSVKLNERARPLPDPSQSLDPGYLPIISEELVSPYGSGNDITAKQLEQRAASQAATASNDRDSKTTVRMVPHDSLRSLEAIKPLTIRKKHQNSSPTKKFQDTKKEYKAETNHSEGYSNRFFSGSSRQSYPCELDPIDEHPGSPKRRGTRTSDKKWSWFRHRSQIPGNMSPIEASQVKPIQPSSGTVIVHDVKHEVPPPHQNTGTTNRKSSSEKLKGGLRKIMKRRPSVTVHEEPTEPNFGDNNYLSTDALDSNPIIDTKKNLQKPLPPRPRYDGKNQNLFARVFQIKPASQVLALNASKTEGRQDVYDILCGWKKFGMKKVCMEKGNNFIYGKVGKNNSLHLRPVEFSAEFCTYLAKGHQANLSLVRLRQERGAASSFYKVVEALSNELTRRGILVEDPARAQEMMAQVLGAFAN</sequence>
<dbReference type="GO" id="GO:0035556">
    <property type="term" value="P:intracellular signal transduction"/>
    <property type="evidence" value="ECO:0007669"/>
    <property type="project" value="TreeGrafter"/>
</dbReference>
<dbReference type="InterPro" id="IPR017441">
    <property type="entry name" value="Protein_kinase_ATP_BS"/>
</dbReference>
<evidence type="ECO:0000256" key="2">
    <source>
        <dbReference type="ARBA" id="ARBA00010791"/>
    </source>
</evidence>
<evidence type="ECO:0000256" key="3">
    <source>
        <dbReference type="ARBA" id="ARBA00012513"/>
    </source>
</evidence>
<dbReference type="VEuPathDB" id="FungiDB:ASPWEDRAFT_48497"/>
<comment type="subcellular location">
    <subcellularLocation>
        <location evidence="1">Bud neck</location>
    </subcellularLocation>
</comment>
<dbReference type="Pfam" id="PF00069">
    <property type="entry name" value="Pkinase"/>
    <property type="match status" value="1"/>
</dbReference>
<dbReference type="GO" id="GO:0005940">
    <property type="term" value="C:septin ring"/>
    <property type="evidence" value="ECO:0007669"/>
    <property type="project" value="UniProtKB-ARBA"/>
</dbReference>
<feature type="compositionally biased region" description="Basic residues" evidence="13">
    <location>
        <begin position="1057"/>
        <end position="1067"/>
    </location>
</feature>
<evidence type="ECO:0000256" key="12">
    <source>
        <dbReference type="PROSITE-ProRule" id="PRU10141"/>
    </source>
</evidence>
<name>A0A1L9RT99_ASPWE</name>
<dbReference type="InterPro" id="IPR031850">
    <property type="entry name" value="Fungal_KA1_dom"/>
</dbReference>
<dbReference type="InterPro" id="IPR043024">
    <property type="entry name" value="KA1_sf_fungal"/>
</dbReference>
<feature type="region of interest" description="Disordered" evidence="13">
    <location>
        <begin position="1036"/>
        <end position="1086"/>
    </location>
</feature>
<dbReference type="PROSITE" id="PS00107">
    <property type="entry name" value="PROTEIN_KINASE_ATP"/>
    <property type="match status" value="1"/>
</dbReference>
<feature type="compositionally biased region" description="Polar residues" evidence="13">
    <location>
        <begin position="555"/>
        <end position="575"/>
    </location>
</feature>
<dbReference type="OrthoDB" id="504170at2759"/>
<dbReference type="EMBL" id="KV878210">
    <property type="protein sequence ID" value="OJJ38181.1"/>
    <property type="molecule type" value="Genomic_DNA"/>
</dbReference>
<dbReference type="FunFam" id="1.10.510.10:FF:000394">
    <property type="entry name" value="Serine/threonine-protein kinase HSL1"/>
    <property type="match status" value="1"/>
</dbReference>
<dbReference type="RefSeq" id="XP_040691857.1">
    <property type="nucleotide sequence ID" value="XM_040837111.1"/>
</dbReference>
<keyword evidence="4" id="KW-0723">Serine/threonine-protein kinase</keyword>
<dbReference type="GO" id="GO:0005524">
    <property type="term" value="F:ATP binding"/>
    <property type="evidence" value="ECO:0007669"/>
    <property type="project" value="UniProtKB-UniRule"/>
</dbReference>
<feature type="region of interest" description="Disordered" evidence="13">
    <location>
        <begin position="929"/>
        <end position="995"/>
    </location>
</feature>
<gene>
    <name evidence="15" type="ORF">ASPWEDRAFT_48497</name>
</gene>
<keyword evidence="8" id="KW-0418">Kinase</keyword>
<dbReference type="PROSITE" id="PS00108">
    <property type="entry name" value="PROTEIN_KINASE_ST"/>
    <property type="match status" value="1"/>
</dbReference>
<feature type="compositionally biased region" description="Polar residues" evidence="13">
    <location>
        <begin position="607"/>
        <end position="620"/>
    </location>
</feature>
<evidence type="ECO:0000256" key="11">
    <source>
        <dbReference type="ARBA" id="ARBA00048679"/>
    </source>
</evidence>
<dbReference type="GO" id="GO:0004674">
    <property type="term" value="F:protein serine/threonine kinase activity"/>
    <property type="evidence" value="ECO:0007669"/>
    <property type="project" value="UniProtKB-KW"/>
</dbReference>
<feature type="binding site" evidence="12">
    <location>
        <position position="145"/>
    </location>
    <ligand>
        <name>ATP</name>
        <dbReference type="ChEBI" id="CHEBI:30616"/>
    </ligand>
</feature>
<accession>A0A1L9RT99</accession>
<dbReference type="STRING" id="1073089.A0A1L9RT99"/>
<feature type="domain" description="Protein kinase" evidence="14">
    <location>
        <begin position="106"/>
        <end position="379"/>
    </location>
</feature>
<comment type="catalytic activity">
    <reaction evidence="10">
        <text>L-threonyl-[protein] + ATP = O-phospho-L-threonyl-[protein] + ADP + H(+)</text>
        <dbReference type="Rhea" id="RHEA:46608"/>
        <dbReference type="Rhea" id="RHEA-COMP:11060"/>
        <dbReference type="Rhea" id="RHEA-COMP:11605"/>
        <dbReference type="ChEBI" id="CHEBI:15378"/>
        <dbReference type="ChEBI" id="CHEBI:30013"/>
        <dbReference type="ChEBI" id="CHEBI:30616"/>
        <dbReference type="ChEBI" id="CHEBI:61977"/>
        <dbReference type="ChEBI" id="CHEBI:456216"/>
        <dbReference type="EC" id="2.7.11.1"/>
    </reaction>
</comment>
<protein>
    <recommendedName>
        <fullName evidence="3">non-specific serine/threonine protein kinase</fullName>
        <ecNumber evidence="3">2.7.11.1</ecNumber>
    </recommendedName>
</protein>
<feature type="region of interest" description="Disordered" evidence="13">
    <location>
        <begin position="772"/>
        <end position="791"/>
    </location>
</feature>
<dbReference type="SMART" id="SM00220">
    <property type="entry name" value="S_TKc"/>
    <property type="match status" value="1"/>
</dbReference>
<organism evidence="15 16">
    <name type="scientific">Aspergillus wentii DTO 134E9</name>
    <dbReference type="NCBI Taxonomy" id="1073089"/>
    <lineage>
        <taxon>Eukaryota</taxon>
        <taxon>Fungi</taxon>
        <taxon>Dikarya</taxon>
        <taxon>Ascomycota</taxon>
        <taxon>Pezizomycotina</taxon>
        <taxon>Eurotiomycetes</taxon>
        <taxon>Eurotiomycetidae</taxon>
        <taxon>Eurotiales</taxon>
        <taxon>Aspergillaceae</taxon>
        <taxon>Aspergillus</taxon>
        <taxon>Aspergillus subgen. Cremei</taxon>
    </lineage>
</organism>
<dbReference type="InterPro" id="IPR000719">
    <property type="entry name" value="Prot_kinase_dom"/>
</dbReference>
<dbReference type="AlphaFoldDB" id="A0A1L9RT99"/>
<keyword evidence="6" id="KW-0808">Transferase</keyword>
<dbReference type="Gene3D" id="3.30.310.220">
    <property type="entry name" value="Fungal kinase associated-1 domain"/>
    <property type="match status" value="1"/>
</dbReference>
<evidence type="ECO:0000256" key="10">
    <source>
        <dbReference type="ARBA" id="ARBA00047899"/>
    </source>
</evidence>
<dbReference type="EC" id="2.7.11.1" evidence="3"/>
<dbReference type="PROSITE" id="PS50011">
    <property type="entry name" value="PROTEIN_KINASE_DOM"/>
    <property type="match status" value="1"/>
</dbReference>
<keyword evidence="7 12" id="KW-0547">Nucleotide-binding</keyword>
<dbReference type="InterPro" id="IPR008271">
    <property type="entry name" value="Ser/Thr_kinase_AS"/>
</dbReference>
<dbReference type="Gene3D" id="1.10.510.10">
    <property type="entry name" value="Transferase(Phosphotransferase) domain 1"/>
    <property type="match status" value="1"/>
</dbReference>
<evidence type="ECO:0000256" key="5">
    <source>
        <dbReference type="ARBA" id="ARBA00022553"/>
    </source>
</evidence>
<comment type="catalytic activity">
    <reaction evidence="11">
        <text>L-seryl-[protein] + ATP = O-phospho-L-seryl-[protein] + ADP + H(+)</text>
        <dbReference type="Rhea" id="RHEA:17989"/>
        <dbReference type="Rhea" id="RHEA-COMP:9863"/>
        <dbReference type="Rhea" id="RHEA-COMP:11604"/>
        <dbReference type="ChEBI" id="CHEBI:15378"/>
        <dbReference type="ChEBI" id="CHEBI:29999"/>
        <dbReference type="ChEBI" id="CHEBI:30616"/>
        <dbReference type="ChEBI" id="CHEBI:83421"/>
        <dbReference type="ChEBI" id="CHEBI:456216"/>
        <dbReference type="EC" id="2.7.11.1"/>
    </reaction>
</comment>
<evidence type="ECO:0000259" key="14">
    <source>
        <dbReference type="PROSITE" id="PS50011"/>
    </source>
</evidence>
<dbReference type="SUPFAM" id="SSF56112">
    <property type="entry name" value="Protein kinase-like (PK-like)"/>
    <property type="match status" value="1"/>
</dbReference>
<feature type="region of interest" description="Disordered" evidence="13">
    <location>
        <begin position="473"/>
        <end position="675"/>
    </location>
</feature>
<evidence type="ECO:0000313" key="15">
    <source>
        <dbReference type="EMBL" id="OJJ38181.1"/>
    </source>
</evidence>
<dbReference type="Pfam" id="PF16797">
    <property type="entry name" value="Fungal_KA1"/>
    <property type="match status" value="1"/>
</dbReference>
<proteinExistence type="inferred from homology"/>
<keyword evidence="16" id="KW-1185">Reference proteome</keyword>
<evidence type="ECO:0000256" key="6">
    <source>
        <dbReference type="ARBA" id="ARBA00022679"/>
    </source>
</evidence>
<dbReference type="Proteomes" id="UP000184383">
    <property type="component" value="Unassembled WGS sequence"/>
</dbReference>
<comment type="similarity">
    <text evidence="2">Belongs to the protein kinase superfamily. CAMK Ser/Thr protein kinase family. NIM1 subfamily.</text>
</comment>
<reference evidence="16" key="1">
    <citation type="journal article" date="2017" name="Genome Biol.">
        <title>Comparative genomics reveals high biological diversity and specific adaptations in the industrially and medically important fungal genus Aspergillus.</title>
        <authorList>
            <person name="de Vries R.P."/>
            <person name="Riley R."/>
            <person name="Wiebenga A."/>
            <person name="Aguilar-Osorio G."/>
            <person name="Amillis S."/>
            <person name="Uchima C.A."/>
            <person name="Anderluh G."/>
            <person name="Asadollahi M."/>
            <person name="Askin M."/>
            <person name="Barry K."/>
            <person name="Battaglia E."/>
            <person name="Bayram O."/>
            <person name="Benocci T."/>
            <person name="Braus-Stromeyer S.A."/>
            <person name="Caldana C."/>
            <person name="Canovas D."/>
            <person name="Cerqueira G.C."/>
            <person name="Chen F."/>
            <person name="Chen W."/>
            <person name="Choi C."/>
            <person name="Clum A."/>
            <person name="Dos Santos R.A."/>
            <person name="Damasio A.R."/>
            <person name="Diallinas G."/>
            <person name="Emri T."/>
            <person name="Fekete E."/>
            <person name="Flipphi M."/>
            <person name="Freyberg S."/>
            <person name="Gallo A."/>
            <person name="Gournas C."/>
            <person name="Habgood R."/>
            <person name="Hainaut M."/>
            <person name="Harispe M.L."/>
            <person name="Henrissat B."/>
            <person name="Hilden K.S."/>
            <person name="Hope R."/>
            <person name="Hossain A."/>
            <person name="Karabika E."/>
            <person name="Karaffa L."/>
            <person name="Karanyi Z."/>
            <person name="Krasevec N."/>
            <person name="Kuo A."/>
            <person name="Kusch H."/>
            <person name="LaButti K."/>
            <person name="Lagendijk E.L."/>
            <person name="Lapidus A."/>
            <person name="Levasseur A."/>
            <person name="Lindquist E."/>
            <person name="Lipzen A."/>
            <person name="Logrieco A.F."/>
            <person name="MacCabe A."/>
            <person name="Maekelae M.R."/>
            <person name="Malavazi I."/>
            <person name="Melin P."/>
            <person name="Meyer V."/>
            <person name="Mielnichuk N."/>
            <person name="Miskei M."/>
            <person name="Molnar A.P."/>
            <person name="Mule G."/>
            <person name="Ngan C.Y."/>
            <person name="Orejas M."/>
            <person name="Orosz E."/>
            <person name="Ouedraogo J.P."/>
            <person name="Overkamp K.M."/>
            <person name="Park H.-S."/>
            <person name="Perrone G."/>
            <person name="Piumi F."/>
            <person name="Punt P.J."/>
            <person name="Ram A.F."/>
            <person name="Ramon A."/>
            <person name="Rauscher S."/>
            <person name="Record E."/>
            <person name="Riano-Pachon D.M."/>
            <person name="Robert V."/>
            <person name="Roehrig J."/>
            <person name="Ruller R."/>
            <person name="Salamov A."/>
            <person name="Salih N.S."/>
            <person name="Samson R.A."/>
            <person name="Sandor E."/>
            <person name="Sanguinetti M."/>
            <person name="Schuetze T."/>
            <person name="Sepcic K."/>
            <person name="Shelest E."/>
            <person name="Sherlock G."/>
            <person name="Sophianopoulou V."/>
            <person name="Squina F.M."/>
            <person name="Sun H."/>
            <person name="Susca A."/>
            <person name="Todd R.B."/>
            <person name="Tsang A."/>
            <person name="Unkles S.E."/>
            <person name="van de Wiele N."/>
            <person name="van Rossen-Uffink D."/>
            <person name="Oliveira J.V."/>
            <person name="Vesth T.C."/>
            <person name="Visser J."/>
            <person name="Yu J.-H."/>
            <person name="Zhou M."/>
            <person name="Andersen M.R."/>
            <person name="Archer D.B."/>
            <person name="Baker S.E."/>
            <person name="Benoit I."/>
            <person name="Brakhage A.A."/>
            <person name="Braus G.H."/>
            <person name="Fischer R."/>
            <person name="Frisvad J.C."/>
            <person name="Goldman G.H."/>
            <person name="Houbraken J."/>
            <person name="Oakley B."/>
            <person name="Pocsi I."/>
            <person name="Scazzocchio C."/>
            <person name="Seiboth B."/>
            <person name="vanKuyk P.A."/>
            <person name="Wortman J."/>
            <person name="Dyer P.S."/>
            <person name="Grigoriev I.V."/>
        </authorList>
    </citation>
    <scope>NUCLEOTIDE SEQUENCE [LARGE SCALE GENOMIC DNA]</scope>
    <source>
        <strain evidence="16">DTO 134E9</strain>
    </source>
</reference>
<feature type="compositionally biased region" description="Basic and acidic residues" evidence="13">
    <location>
        <begin position="939"/>
        <end position="953"/>
    </location>
</feature>
<dbReference type="InterPro" id="IPR011009">
    <property type="entry name" value="Kinase-like_dom_sf"/>
</dbReference>
<evidence type="ECO:0000313" key="16">
    <source>
        <dbReference type="Proteomes" id="UP000184383"/>
    </source>
</evidence>
<evidence type="ECO:0000256" key="4">
    <source>
        <dbReference type="ARBA" id="ARBA00022527"/>
    </source>
</evidence>
<feature type="compositionally biased region" description="Basic residues" evidence="13">
    <location>
        <begin position="492"/>
        <end position="501"/>
    </location>
</feature>
<evidence type="ECO:0000256" key="8">
    <source>
        <dbReference type="ARBA" id="ARBA00022777"/>
    </source>
</evidence>
<keyword evidence="9 12" id="KW-0067">ATP-binding</keyword>
<dbReference type="PANTHER" id="PTHR24346">
    <property type="entry name" value="MAP/MICROTUBULE AFFINITY-REGULATING KINASE"/>
    <property type="match status" value="1"/>
</dbReference>
<feature type="compositionally biased region" description="Polar residues" evidence="13">
    <location>
        <begin position="954"/>
        <end position="969"/>
    </location>
</feature>
<evidence type="ECO:0000256" key="1">
    <source>
        <dbReference type="ARBA" id="ARBA00004266"/>
    </source>
</evidence>
<dbReference type="PANTHER" id="PTHR24346:SF110">
    <property type="entry name" value="NON-SPECIFIC SERINE_THREONINE PROTEIN KINASE"/>
    <property type="match status" value="1"/>
</dbReference>
<evidence type="ECO:0000256" key="9">
    <source>
        <dbReference type="ARBA" id="ARBA00022840"/>
    </source>
</evidence>
<keyword evidence="5" id="KW-0597">Phosphoprotein</keyword>
<dbReference type="GO" id="GO:0005935">
    <property type="term" value="C:cellular bud neck"/>
    <property type="evidence" value="ECO:0007669"/>
    <property type="project" value="UniProtKB-SubCell"/>
</dbReference>
<evidence type="ECO:0000256" key="7">
    <source>
        <dbReference type="ARBA" id="ARBA00022741"/>
    </source>
</evidence>